<dbReference type="EMBL" id="CP045226">
    <property type="protein sequence ID" value="QFS48378.1"/>
    <property type="molecule type" value="Genomic_DNA"/>
</dbReference>
<accession>A0A5P8W6M1</accession>
<sequence>MQALAKPAVGIARLGGYLEHRHRDFQVKKYSIAIVHC</sequence>
<evidence type="ECO:0000313" key="1">
    <source>
        <dbReference type="EMBL" id="QFS48378.1"/>
    </source>
</evidence>
<name>A0A5P8W6M1_9NOSO</name>
<organism evidence="1 2">
    <name type="scientific">Nostoc sphaeroides CCNUC1</name>
    <dbReference type="NCBI Taxonomy" id="2653204"/>
    <lineage>
        <taxon>Bacteria</taxon>
        <taxon>Bacillati</taxon>
        <taxon>Cyanobacteriota</taxon>
        <taxon>Cyanophyceae</taxon>
        <taxon>Nostocales</taxon>
        <taxon>Nostocaceae</taxon>
        <taxon>Nostoc</taxon>
    </lineage>
</organism>
<gene>
    <name evidence="1" type="ORF">GXM_05870</name>
</gene>
<dbReference type="Proteomes" id="UP000326678">
    <property type="component" value="Chromosome Gxm1"/>
</dbReference>
<proteinExistence type="predicted"/>
<keyword evidence="2" id="KW-1185">Reference proteome</keyword>
<evidence type="ECO:0000313" key="2">
    <source>
        <dbReference type="Proteomes" id="UP000326678"/>
    </source>
</evidence>
<protein>
    <submittedName>
        <fullName evidence="1">Uncharacterized protein</fullName>
    </submittedName>
</protein>
<dbReference type="AlphaFoldDB" id="A0A5P8W6M1"/>
<dbReference type="KEGG" id="nsh:GXM_05870"/>
<reference evidence="1 2" key="1">
    <citation type="submission" date="2019-10" db="EMBL/GenBank/DDBJ databases">
        <title>Genomic and transcriptomic insights into the perfect genentic adaptation of a filamentous nitrogen-fixing cyanobacterium to rice fields.</title>
        <authorList>
            <person name="Chen Z."/>
        </authorList>
    </citation>
    <scope>NUCLEOTIDE SEQUENCE [LARGE SCALE GENOMIC DNA]</scope>
    <source>
        <strain evidence="1">CCNUC1</strain>
    </source>
</reference>